<dbReference type="InterPro" id="IPR006016">
    <property type="entry name" value="UspA"/>
</dbReference>
<feature type="domain" description="UspA" evidence="1">
    <location>
        <begin position="9"/>
        <end position="153"/>
    </location>
</feature>
<dbReference type="PANTHER" id="PTHR46989">
    <property type="entry name" value="USP DOMAIN-CONTAINING PROTEIN"/>
    <property type="match status" value="1"/>
</dbReference>
<dbReference type="GeneID" id="136082502"/>
<accession>A0ABM4C8N2</accession>
<dbReference type="InterPro" id="IPR006015">
    <property type="entry name" value="Universal_stress_UspA"/>
</dbReference>
<dbReference type="SUPFAM" id="SSF52402">
    <property type="entry name" value="Adenine nucleotide alpha hydrolases-like"/>
    <property type="match status" value="1"/>
</dbReference>
<evidence type="ECO:0000313" key="3">
    <source>
        <dbReference type="RefSeq" id="XP_065657981.1"/>
    </source>
</evidence>
<dbReference type="RefSeq" id="XP_065657981.1">
    <property type="nucleotide sequence ID" value="XM_065801909.1"/>
</dbReference>
<dbReference type="Gene3D" id="3.40.50.620">
    <property type="entry name" value="HUPs"/>
    <property type="match status" value="1"/>
</dbReference>
<proteinExistence type="predicted"/>
<name>A0ABM4C8N2_HYDVU</name>
<gene>
    <name evidence="3" type="primary">LOC136082502</name>
</gene>
<dbReference type="Proteomes" id="UP001652625">
    <property type="component" value="Chromosome 07"/>
</dbReference>
<evidence type="ECO:0000259" key="1">
    <source>
        <dbReference type="Pfam" id="PF00582"/>
    </source>
</evidence>
<keyword evidence="2" id="KW-1185">Reference proteome</keyword>
<evidence type="ECO:0000313" key="2">
    <source>
        <dbReference type="Proteomes" id="UP001652625"/>
    </source>
</evidence>
<dbReference type="PANTHER" id="PTHR46989:SF3">
    <property type="entry name" value="USPA DOMAIN-CONTAINING PROTEIN"/>
    <property type="match status" value="1"/>
</dbReference>
<sequence>MDISRTNCLAVDGSETSTNAFDWYVKNYHRPSDSLIILHIHQTPQLPLMEISSGVFTTTEEHRCRIIDSVKEAEAVVEKFKNLCLEKKIECKEIILEKDFVSLGFMICKFAKKKKATVILMGQRPLGAVPRTSLGSTNDYVIRHSIVPVIVIPPIHCPTLPKKDFFQT</sequence>
<organism evidence="2 3">
    <name type="scientific">Hydra vulgaris</name>
    <name type="common">Hydra</name>
    <name type="synonym">Hydra attenuata</name>
    <dbReference type="NCBI Taxonomy" id="6087"/>
    <lineage>
        <taxon>Eukaryota</taxon>
        <taxon>Metazoa</taxon>
        <taxon>Cnidaria</taxon>
        <taxon>Hydrozoa</taxon>
        <taxon>Hydroidolina</taxon>
        <taxon>Anthoathecata</taxon>
        <taxon>Aplanulata</taxon>
        <taxon>Hydridae</taxon>
        <taxon>Hydra</taxon>
    </lineage>
</organism>
<dbReference type="CDD" id="cd23659">
    <property type="entry name" value="USP_At3g01520-like"/>
    <property type="match status" value="1"/>
</dbReference>
<dbReference type="PRINTS" id="PR01438">
    <property type="entry name" value="UNVRSLSTRESS"/>
</dbReference>
<dbReference type="InterPro" id="IPR014729">
    <property type="entry name" value="Rossmann-like_a/b/a_fold"/>
</dbReference>
<dbReference type="Pfam" id="PF00582">
    <property type="entry name" value="Usp"/>
    <property type="match status" value="1"/>
</dbReference>
<reference evidence="3" key="1">
    <citation type="submission" date="2025-08" db="UniProtKB">
        <authorList>
            <consortium name="RefSeq"/>
        </authorList>
    </citation>
    <scope>IDENTIFICATION</scope>
</reference>
<protein>
    <submittedName>
        <fullName evidence="3">Uncharacterized protein LOC136082502</fullName>
    </submittedName>
</protein>